<keyword evidence="3" id="KW-1185">Reference proteome</keyword>
<comment type="caution">
    <text evidence="2">The sequence shown here is derived from an EMBL/GenBank/DDBJ whole genome shotgun (WGS) entry which is preliminary data.</text>
</comment>
<dbReference type="GO" id="GO:0006355">
    <property type="term" value="P:regulation of DNA-templated transcription"/>
    <property type="evidence" value="ECO:0007669"/>
    <property type="project" value="InterPro"/>
</dbReference>
<dbReference type="OrthoDB" id="2913333at2"/>
<proteinExistence type="predicted"/>
<evidence type="ECO:0000313" key="2">
    <source>
        <dbReference type="EMBL" id="PLT31083.1"/>
    </source>
</evidence>
<dbReference type="GO" id="GO:0046983">
    <property type="term" value="F:protein dimerization activity"/>
    <property type="evidence" value="ECO:0007669"/>
    <property type="project" value="InterPro"/>
</dbReference>
<organism evidence="2 3">
    <name type="scientific">Peribacillus deserti</name>
    <dbReference type="NCBI Taxonomy" id="673318"/>
    <lineage>
        <taxon>Bacteria</taxon>
        <taxon>Bacillati</taxon>
        <taxon>Bacillota</taxon>
        <taxon>Bacilli</taxon>
        <taxon>Bacillales</taxon>
        <taxon>Bacillaceae</taxon>
        <taxon>Peribacillus</taxon>
    </lineage>
</organism>
<gene>
    <name evidence="2" type="ORF">CUU66_04595</name>
</gene>
<dbReference type="InterPro" id="IPR010981">
    <property type="entry name" value="SinR/SinI_dimer_dom"/>
</dbReference>
<dbReference type="SUPFAM" id="SSF47406">
    <property type="entry name" value="SinR repressor dimerisation domain-like"/>
    <property type="match status" value="1"/>
</dbReference>
<dbReference type="InterPro" id="IPR036281">
    <property type="entry name" value="SinR/SinI_dimer_dom_sf"/>
</dbReference>
<evidence type="ECO:0000313" key="3">
    <source>
        <dbReference type="Proteomes" id="UP000234748"/>
    </source>
</evidence>
<dbReference type="AlphaFoldDB" id="A0A2N5M9U5"/>
<name>A0A2N5M9U5_9BACI</name>
<feature type="domain" description="Sin" evidence="1">
    <location>
        <begin position="1"/>
        <end position="39"/>
    </location>
</feature>
<dbReference type="PROSITE" id="PS51500">
    <property type="entry name" value="SIN"/>
    <property type="match status" value="1"/>
</dbReference>
<accession>A0A2N5M9U5</accession>
<sequence>MRLVITVPELDQEWVELLLQAKKMGMKLDEVREFLQSAQGQIEAV</sequence>
<dbReference type="Pfam" id="PF08671">
    <property type="entry name" value="SinI"/>
    <property type="match status" value="1"/>
</dbReference>
<evidence type="ECO:0000259" key="1">
    <source>
        <dbReference type="PROSITE" id="PS51500"/>
    </source>
</evidence>
<reference evidence="2 3" key="1">
    <citation type="submission" date="2017-11" db="EMBL/GenBank/DDBJ databases">
        <title>Comparitive Functional Genomics of Dry Heat Resistant strains isolated from the Viking Spacecraft.</title>
        <authorList>
            <person name="Seuylemezian A."/>
            <person name="Cooper K."/>
            <person name="Vaishampayan P."/>
        </authorList>
    </citation>
    <scope>NUCLEOTIDE SEQUENCE [LARGE SCALE GENOMIC DNA]</scope>
    <source>
        <strain evidence="2 3">V1-29</strain>
    </source>
</reference>
<protein>
    <recommendedName>
        <fullName evidence="1">Sin domain-containing protein</fullName>
    </recommendedName>
</protein>
<dbReference type="Proteomes" id="UP000234748">
    <property type="component" value="Unassembled WGS sequence"/>
</dbReference>
<dbReference type="EMBL" id="PGUY01000013">
    <property type="protein sequence ID" value="PLT31083.1"/>
    <property type="molecule type" value="Genomic_DNA"/>
</dbReference>